<feature type="region of interest" description="Disordered" evidence="1">
    <location>
        <begin position="392"/>
        <end position="560"/>
    </location>
</feature>
<feature type="compositionally biased region" description="Acidic residues" evidence="1">
    <location>
        <begin position="359"/>
        <end position="371"/>
    </location>
</feature>
<feature type="compositionally biased region" description="Basic and acidic residues" evidence="1">
    <location>
        <begin position="220"/>
        <end position="242"/>
    </location>
</feature>
<feature type="compositionally biased region" description="Basic and acidic residues" evidence="1">
    <location>
        <begin position="502"/>
        <end position="515"/>
    </location>
</feature>
<evidence type="ECO:0000256" key="1">
    <source>
        <dbReference type="SAM" id="MobiDB-lite"/>
    </source>
</evidence>
<evidence type="ECO:0000313" key="3">
    <source>
        <dbReference type="EMBL" id="OAV91662.1"/>
    </source>
</evidence>
<dbReference type="GO" id="GO:0005634">
    <property type="term" value="C:nucleus"/>
    <property type="evidence" value="ECO:0007669"/>
    <property type="project" value="TreeGrafter"/>
</dbReference>
<reference evidence="3" key="1">
    <citation type="submission" date="2009-11" db="EMBL/GenBank/DDBJ databases">
        <authorList>
            <consortium name="The Broad Institute Genome Sequencing Platform"/>
            <person name="Ward D."/>
            <person name="Feldgarden M."/>
            <person name="Earl A."/>
            <person name="Young S.K."/>
            <person name="Zeng Q."/>
            <person name="Koehrsen M."/>
            <person name="Alvarado L."/>
            <person name="Berlin A."/>
            <person name="Bochicchio J."/>
            <person name="Borenstein D."/>
            <person name="Chapman S.B."/>
            <person name="Chen Z."/>
            <person name="Engels R."/>
            <person name="Freedman E."/>
            <person name="Gellesch M."/>
            <person name="Goldberg J."/>
            <person name="Griggs A."/>
            <person name="Gujja S."/>
            <person name="Heilman E."/>
            <person name="Heiman D."/>
            <person name="Hepburn T."/>
            <person name="Howarth C."/>
            <person name="Jen D."/>
            <person name="Larson L."/>
            <person name="Lewis B."/>
            <person name="Mehta T."/>
            <person name="Park D."/>
            <person name="Pearson M."/>
            <person name="Roberts A."/>
            <person name="Saif S."/>
            <person name="Shea T."/>
            <person name="Shenoy N."/>
            <person name="Sisk P."/>
            <person name="Stolte C."/>
            <person name="Sykes S."/>
            <person name="Thomson T."/>
            <person name="Walk T."/>
            <person name="White J."/>
            <person name="Yandava C."/>
            <person name="Izard J."/>
            <person name="Baranova O.V."/>
            <person name="Blanton J.M."/>
            <person name="Tanner A.C."/>
            <person name="Dewhirst F.E."/>
            <person name="Haas B."/>
            <person name="Nusbaum C."/>
            <person name="Birren B."/>
        </authorList>
    </citation>
    <scope>NUCLEOTIDE SEQUENCE [LARGE SCALE GENOMIC DNA]</scope>
    <source>
        <strain evidence="3">1-1 BBBD Race 1</strain>
    </source>
</reference>
<dbReference type="VEuPathDB" id="FungiDB:PTTG_06509"/>
<protein>
    <submittedName>
        <fullName evidence="4">SprT-like domain-containing protein</fullName>
    </submittedName>
</protein>
<feature type="compositionally biased region" description="Pro residues" evidence="1">
    <location>
        <begin position="42"/>
        <end position="58"/>
    </location>
</feature>
<feature type="compositionally biased region" description="Polar residues" evidence="1">
    <location>
        <begin position="455"/>
        <end position="464"/>
    </location>
</feature>
<feature type="region of interest" description="Disordered" evidence="1">
    <location>
        <begin position="823"/>
        <end position="846"/>
    </location>
</feature>
<dbReference type="EnsemblFungi" id="PTTG_06509-t43_1">
    <property type="protein sequence ID" value="PTTG_06509-t43_1-p1"/>
    <property type="gene ID" value="PTTG_06509"/>
</dbReference>
<accession>A0A180GH75</accession>
<keyword evidence="5" id="KW-1185">Reference proteome</keyword>
<feature type="compositionally biased region" description="Basic and acidic residues" evidence="1">
    <location>
        <begin position="469"/>
        <end position="478"/>
    </location>
</feature>
<feature type="compositionally biased region" description="Low complexity" evidence="1">
    <location>
        <begin position="782"/>
        <end position="795"/>
    </location>
</feature>
<feature type="region of interest" description="Disordered" evidence="1">
    <location>
        <begin position="116"/>
        <end position="373"/>
    </location>
</feature>
<feature type="region of interest" description="Disordered" evidence="1">
    <location>
        <begin position="761"/>
        <end position="798"/>
    </location>
</feature>
<dbReference type="SMART" id="SM00731">
    <property type="entry name" value="SprT"/>
    <property type="match status" value="1"/>
</dbReference>
<dbReference type="InterPro" id="IPR006640">
    <property type="entry name" value="SprT-like_domain"/>
</dbReference>
<dbReference type="Pfam" id="PF10263">
    <property type="entry name" value="SprT-like"/>
    <property type="match status" value="1"/>
</dbReference>
<feature type="compositionally biased region" description="Low complexity" evidence="1">
    <location>
        <begin position="131"/>
        <end position="141"/>
    </location>
</feature>
<dbReference type="AlphaFoldDB" id="A0A180GH75"/>
<feature type="compositionally biased region" description="Low complexity" evidence="1">
    <location>
        <begin position="310"/>
        <end position="328"/>
    </location>
</feature>
<feature type="compositionally biased region" description="Acidic residues" evidence="1">
    <location>
        <begin position="243"/>
        <end position="255"/>
    </location>
</feature>
<evidence type="ECO:0000313" key="4">
    <source>
        <dbReference type="EnsemblFungi" id="PTTG_06509-t43_1-p1"/>
    </source>
</evidence>
<dbReference type="EMBL" id="ADAS02000077">
    <property type="protein sequence ID" value="OAV91662.1"/>
    <property type="molecule type" value="Genomic_DNA"/>
</dbReference>
<dbReference type="OrthoDB" id="20772at2759"/>
<feature type="compositionally biased region" description="Polar residues" evidence="1">
    <location>
        <begin position="392"/>
        <end position="414"/>
    </location>
</feature>
<sequence length="861" mass="94097">MAAAAKDEADRIAVAASRALQQISSAAHARSLTQPSNTTTTPTPPSPNPRQHPEQPPPSKDDILDIFMSPDKPKSRLRQLAENSAKKFSPRPSSLALQAENENSGAEHFVLNLGIPTKPIPTLADYKPPSRRSIGPRRSSIVSKRACSPTKSPKPPIEVLLDDLDILDRSRSTKSPFEPTTKKPLSKSKSTTRSTPNKKSPPSDPPATRRTRRSTISAITKDDHSSTQSRTRDNKTVDRGDGPVDDQSSEEESDCSSDSFDAKVLLVKAETEEEDSVIVNPVRPATRSRTATKPKRVISDSDEEDDDSRSLGSTSFSSSKSPRQSTTTIKPTAPRRSQRKSSLRASHSQQKSSAVGEIIDVDDDTESDDSIEIQPSRALQFQKLRSQALTTGSYSTSCDPLNEPIRTTNTIPSRNNRRVVISSDESSSGEEEEIQIRPTDNHLPKPAPKLIPASKPTTGDQSSSGEEEIQIRPKENRTHSSPRMTPVSRRRHVISSDPSSSDEERIQIKPKDNRPKASPKPVPASDGDKPKAKGAATKSRGGQSKKPAKPAPKAPSKPELASLPFVQVREEMAQDLLVELNKRVFGRQLPAIQLVWSKRLNTTAGRAHYMPQKDSLGNRVVFVKVELALKVVDDVHKLRNTLAHELCHVACWFIDKQLRENHGRFFKAWGRKVHQAFPDIVITTTHSYKIVYKFQWACNGPNCTRIYGRHSDSIKPARQRCMCGGGLVAILRNGKPVETPATPVAPTTPSSAGDSSIELLIDLDSPGPCSDDERRGAPPAGPSSRPSASSPAAAAVSREPNPYLSELEEIDPAHFLNPYLGELSLLDPTPFQPPNPAAPQQHPPADERLVDLLALLAVHPN</sequence>
<feature type="compositionally biased region" description="Polar residues" evidence="1">
    <location>
        <begin position="343"/>
        <end position="353"/>
    </location>
</feature>
<feature type="region of interest" description="Disordered" evidence="1">
    <location>
        <begin position="24"/>
        <end position="103"/>
    </location>
</feature>
<evidence type="ECO:0000313" key="5">
    <source>
        <dbReference type="Proteomes" id="UP000005240"/>
    </source>
</evidence>
<gene>
    <name evidence="3" type="ORF">PTTG_06509</name>
</gene>
<organism evidence="3">
    <name type="scientific">Puccinia triticina (isolate 1-1 / race 1 (BBBD))</name>
    <name type="common">Brown leaf rust fungus</name>
    <dbReference type="NCBI Taxonomy" id="630390"/>
    <lineage>
        <taxon>Eukaryota</taxon>
        <taxon>Fungi</taxon>
        <taxon>Dikarya</taxon>
        <taxon>Basidiomycota</taxon>
        <taxon>Pucciniomycotina</taxon>
        <taxon>Pucciniomycetes</taxon>
        <taxon>Pucciniales</taxon>
        <taxon>Pucciniaceae</taxon>
        <taxon>Puccinia</taxon>
    </lineage>
</organism>
<proteinExistence type="predicted"/>
<reference evidence="4 5" key="3">
    <citation type="journal article" date="2017" name="G3 (Bethesda)">
        <title>Comparative analysis highlights variable genome content of wheat rusts and divergence of the mating loci.</title>
        <authorList>
            <person name="Cuomo C.A."/>
            <person name="Bakkeren G."/>
            <person name="Khalil H.B."/>
            <person name="Panwar V."/>
            <person name="Joly D."/>
            <person name="Linning R."/>
            <person name="Sakthikumar S."/>
            <person name="Song X."/>
            <person name="Adiconis X."/>
            <person name="Fan L."/>
            <person name="Goldberg J.M."/>
            <person name="Levin J.Z."/>
            <person name="Young S."/>
            <person name="Zeng Q."/>
            <person name="Anikster Y."/>
            <person name="Bruce M."/>
            <person name="Wang M."/>
            <person name="Yin C."/>
            <person name="McCallum B."/>
            <person name="Szabo L.J."/>
            <person name="Hulbert S."/>
            <person name="Chen X."/>
            <person name="Fellers J.P."/>
        </authorList>
    </citation>
    <scope>NUCLEOTIDE SEQUENCE</scope>
    <source>
        <strain evidence="4">isolate 1-1 / race 1 (BBBD)</strain>
        <strain evidence="5">Isolate 1-1 / race 1 (BBBD)</strain>
    </source>
</reference>
<feature type="compositionally biased region" description="Polar residues" evidence="1">
    <location>
        <begin position="91"/>
        <end position="103"/>
    </location>
</feature>
<reference evidence="3" key="2">
    <citation type="submission" date="2016-05" db="EMBL/GenBank/DDBJ databases">
        <title>Comparative analysis highlights variable genome content of wheat rusts and divergence of the mating loci.</title>
        <authorList>
            <person name="Cuomo C.A."/>
            <person name="Bakkeren G."/>
            <person name="Szabo L."/>
            <person name="Khalil H."/>
            <person name="Joly D."/>
            <person name="Goldberg J."/>
            <person name="Young S."/>
            <person name="Zeng Q."/>
            <person name="Fellers J."/>
        </authorList>
    </citation>
    <scope>NUCLEOTIDE SEQUENCE [LARGE SCALE GENOMIC DNA]</scope>
    <source>
        <strain evidence="3">1-1 BBBD Race 1</strain>
    </source>
</reference>
<feature type="domain" description="SprT-like" evidence="2">
    <location>
        <begin position="570"/>
        <end position="730"/>
    </location>
</feature>
<feature type="compositionally biased region" description="Low complexity" evidence="1">
    <location>
        <begin position="187"/>
        <end position="200"/>
    </location>
</feature>
<dbReference type="PANTHER" id="PTHR23099:SF0">
    <property type="entry name" value="GERM CELL NUCLEAR ACIDIC PROTEIN"/>
    <property type="match status" value="1"/>
</dbReference>
<dbReference type="PANTHER" id="PTHR23099">
    <property type="entry name" value="TRANSCRIPTIONAL REGULATOR"/>
    <property type="match status" value="1"/>
</dbReference>
<evidence type="ECO:0000259" key="2">
    <source>
        <dbReference type="SMART" id="SM00731"/>
    </source>
</evidence>
<dbReference type="GO" id="GO:0006950">
    <property type="term" value="P:response to stress"/>
    <property type="evidence" value="ECO:0007669"/>
    <property type="project" value="UniProtKB-ARBA"/>
</dbReference>
<name>A0A180GH75_PUCT1</name>
<dbReference type="Proteomes" id="UP000005240">
    <property type="component" value="Unassembled WGS sequence"/>
</dbReference>
<reference evidence="4" key="4">
    <citation type="submission" date="2025-05" db="UniProtKB">
        <authorList>
            <consortium name="EnsemblFungi"/>
        </authorList>
    </citation>
    <scope>IDENTIFICATION</scope>
    <source>
        <strain evidence="4">isolate 1-1 / race 1 (BBBD)</strain>
    </source>
</reference>